<evidence type="ECO:0000259" key="2">
    <source>
        <dbReference type="Pfam" id="PF10056"/>
    </source>
</evidence>
<evidence type="ECO:0000313" key="3">
    <source>
        <dbReference type="EMBL" id="KAF2196426.1"/>
    </source>
</evidence>
<dbReference type="EMBL" id="ML994391">
    <property type="protein sequence ID" value="KAF2196426.1"/>
    <property type="molecule type" value="Genomic_DNA"/>
</dbReference>
<organism evidence="3 4">
    <name type="scientific">Delitschia confertaspora ATCC 74209</name>
    <dbReference type="NCBI Taxonomy" id="1513339"/>
    <lineage>
        <taxon>Eukaryota</taxon>
        <taxon>Fungi</taxon>
        <taxon>Dikarya</taxon>
        <taxon>Ascomycota</taxon>
        <taxon>Pezizomycotina</taxon>
        <taxon>Dothideomycetes</taxon>
        <taxon>Pleosporomycetidae</taxon>
        <taxon>Pleosporales</taxon>
        <taxon>Delitschiaceae</taxon>
        <taxon>Delitschia</taxon>
    </lineage>
</organism>
<dbReference type="Pfam" id="PF10056">
    <property type="entry name" value="DUF2293"/>
    <property type="match status" value="1"/>
</dbReference>
<keyword evidence="4" id="KW-1185">Reference proteome</keyword>
<dbReference type="PANTHER" id="PTHR38113">
    <property type="match status" value="1"/>
</dbReference>
<dbReference type="InterPro" id="IPR018744">
    <property type="entry name" value="DUF2293"/>
</dbReference>
<evidence type="ECO:0000313" key="4">
    <source>
        <dbReference type="Proteomes" id="UP000799536"/>
    </source>
</evidence>
<proteinExistence type="predicted"/>
<dbReference type="Proteomes" id="UP000799536">
    <property type="component" value="Unassembled WGS sequence"/>
</dbReference>
<protein>
    <recommendedName>
        <fullName evidence="2">DUF2293 domain-containing protein</fullName>
    </recommendedName>
</protein>
<accession>A0A9P4JBF8</accession>
<evidence type="ECO:0000256" key="1">
    <source>
        <dbReference type="SAM" id="MobiDB-lite"/>
    </source>
</evidence>
<name>A0A9P4JBF8_9PLEO</name>
<dbReference type="OrthoDB" id="5381833at2759"/>
<dbReference type="PANTHER" id="PTHR38113:SF2">
    <property type="entry name" value="DUF2293 DOMAIN-CONTAINING PROTEIN"/>
    <property type="match status" value="1"/>
</dbReference>
<feature type="domain" description="DUF2293" evidence="2">
    <location>
        <begin position="96"/>
        <end position="179"/>
    </location>
</feature>
<sequence>MDPKNEIIVSSSIPLPQGYAFLRKGDAYKTLHCRKLTHEAGKPLYIVQDGKHKLGIRIPKHIFFNVLDQARETATTRLAVTERRDTALLNKAKSELKSLYPKIPPAEVEACLKQAFRKHSRRVGRSGQIEMKKKVELAVVAHVRHQHTEYDALLKTGMVRQDARVQVRKNIQEVLRKWEGKGTRKSKVIRDVPYPKSWDEVDLSASEDDSDRSPAEDATGLPASQDDPYISPSEDQPGIHEDSIGRSPSENDSDSEWADISSFENDPDGEWLP</sequence>
<gene>
    <name evidence="3" type="ORF">GQ43DRAFT_257513</name>
</gene>
<feature type="region of interest" description="Disordered" evidence="1">
    <location>
        <begin position="200"/>
        <end position="273"/>
    </location>
</feature>
<comment type="caution">
    <text evidence="3">The sequence shown here is derived from an EMBL/GenBank/DDBJ whole genome shotgun (WGS) entry which is preliminary data.</text>
</comment>
<feature type="compositionally biased region" description="Acidic residues" evidence="1">
    <location>
        <begin position="200"/>
        <end position="210"/>
    </location>
</feature>
<reference evidence="3" key="1">
    <citation type="journal article" date="2020" name="Stud. Mycol.">
        <title>101 Dothideomycetes genomes: a test case for predicting lifestyles and emergence of pathogens.</title>
        <authorList>
            <person name="Haridas S."/>
            <person name="Albert R."/>
            <person name="Binder M."/>
            <person name="Bloem J."/>
            <person name="Labutti K."/>
            <person name="Salamov A."/>
            <person name="Andreopoulos B."/>
            <person name="Baker S."/>
            <person name="Barry K."/>
            <person name="Bills G."/>
            <person name="Bluhm B."/>
            <person name="Cannon C."/>
            <person name="Castanera R."/>
            <person name="Culley D."/>
            <person name="Daum C."/>
            <person name="Ezra D."/>
            <person name="Gonzalez J."/>
            <person name="Henrissat B."/>
            <person name="Kuo A."/>
            <person name="Liang C."/>
            <person name="Lipzen A."/>
            <person name="Lutzoni F."/>
            <person name="Magnuson J."/>
            <person name="Mondo S."/>
            <person name="Nolan M."/>
            <person name="Ohm R."/>
            <person name="Pangilinan J."/>
            <person name="Park H.-J."/>
            <person name="Ramirez L."/>
            <person name="Alfaro M."/>
            <person name="Sun H."/>
            <person name="Tritt A."/>
            <person name="Yoshinaga Y."/>
            <person name="Zwiers L.-H."/>
            <person name="Turgeon B."/>
            <person name="Goodwin S."/>
            <person name="Spatafora J."/>
            <person name="Crous P."/>
            <person name="Grigoriev I."/>
        </authorList>
    </citation>
    <scope>NUCLEOTIDE SEQUENCE</scope>
    <source>
        <strain evidence="3">ATCC 74209</strain>
    </source>
</reference>
<dbReference type="AlphaFoldDB" id="A0A9P4JBF8"/>